<protein>
    <submittedName>
        <fullName evidence="2">Uncharacterized protein</fullName>
    </submittedName>
</protein>
<accession>K4D6D8</accession>
<proteinExistence type="predicted"/>
<dbReference type="HOGENOM" id="CLU_3208613_0_0_1"/>
<dbReference type="AlphaFoldDB" id="K4D6D8"/>
<keyword evidence="3" id="KW-1185">Reference proteome</keyword>
<reference evidence="2" key="1">
    <citation type="journal article" date="2012" name="Nature">
        <title>The tomato genome sequence provides insights into fleshy fruit evolution.</title>
        <authorList>
            <consortium name="Tomato Genome Consortium"/>
        </authorList>
    </citation>
    <scope>NUCLEOTIDE SEQUENCE [LARGE SCALE GENOMIC DNA]</scope>
    <source>
        <strain evidence="2">cv. Heinz 1706</strain>
    </source>
</reference>
<dbReference type="InParanoid" id="K4D6D8"/>
<dbReference type="EnsemblPlants" id="Solyc11g013340.1.1">
    <property type="protein sequence ID" value="Solyc11g013340.1.1"/>
    <property type="gene ID" value="Solyc11g013340.1"/>
</dbReference>
<name>K4D6D8_SOLLC</name>
<evidence type="ECO:0000313" key="2">
    <source>
        <dbReference type="EnsemblPlants" id="Solyc11g013340.1.1"/>
    </source>
</evidence>
<evidence type="ECO:0000256" key="1">
    <source>
        <dbReference type="SAM" id="MobiDB-lite"/>
    </source>
</evidence>
<evidence type="ECO:0000313" key="3">
    <source>
        <dbReference type="Proteomes" id="UP000004994"/>
    </source>
</evidence>
<reference evidence="2" key="2">
    <citation type="submission" date="2015-06" db="UniProtKB">
        <authorList>
            <consortium name="EnsemblPlants"/>
        </authorList>
    </citation>
    <scope>IDENTIFICATION</scope>
    <source>
        <strain evidence="2">cv. Heinz 1706</strain>
    </source>
</reference>
<feature type="compositionally biased region" description="Polar residues" evidence="1">
    <location>
        <begin position="1"/>
        <end position="21"/>
    </location>
</feature>
<dbReference type="Gramene" id="Solyc11g013340.1.1">
    <property type="protein sequence ID" value="Solyc11g013340.1.1"/>
    <property type="gene ID" value="Solyc11g013340.1"/>
</dbReference>
<organism evidence="2">
    <name type="scientific">Solanum lycopersicum</name>
    <name type="common">Tomato</name>
    <name type="synonym">Lycopersicon esculentum</name>
    <dbReference type="NCBI Taxonomy" id="4081"/>
    <lineage>
        <taxon>Eukaryota</taxon>
        <taxon>Viridiplantae</taxon>
        <taxon>Streptophyta</taxon>
        <taxon>Embryophyta</taxon>
        <taxon>Tracheophyta</taxon>
        <taxon>Spermatophyta</taxon>
        <taxon>Magnoliopsida</taxon>
        <taxon>eudicotyledons</taxon>
        <taxon>Gunneridae</taxon>
        <taxon>Pentapetalae</taxon>
        <taxon>asterids</taxon>
        <taxon>lamiids</taxon>
        <taxon>Solanales</taxon>
        <taxon>Solanaceae</taxon>
        <taxon>Solanoideae</taxon>
        <taxon>Solaneae</taxon>
        <taxon>Solanum</taxon>
        <taxon>Solanum subgen. Lycopersicon</taxon>
    </lineage>
</organism>
<sequence>MENTVPISTTAPSNSSTGNRRSQPRYLYCSCFRRCCRCDYSMSLW</sequence>
<dbReference type="Proteomes" id="UP000004994">
    <property type="component" value="Chromosome 11"/>
</dbReference>
<dbReference type="PaxDb" id="4081-Solyc11g013340.1.1"/>
<feature type="region of interest" description="Disordered" evidence="1">
    <location>
        <begin position="1"/>
        <end position="22"/>
    </location>
</feature>